<feature type="region of interest" description="Disordered" evidence="1">
    <location>
        <begin position="38"/>
        <end position="59"/>
    </location>
</feature>
<feature type="region of interest" description="Disordered" evidence="1">
    <location>
        <begin position="473"/>
        <end position="493"/>
    </location>
</feature>
<dbReference type="GO" id="GO:0005886">
    <property type="term" value="C:plasma membrane"/>
    <property type="evidence" value="ECO:0007669"/>
    <property type="project" value="TreeGrafter"/>
</dbReference>
<dbReference type="Proteomes" id="UP000037923">
    <property type="component" value="Unassembled WGS sequence"/>
</dbReference>
<dbReference type="OrthoDB" id="66409at2759"/>
<accession>A0A0M9G6L6</accession>
<dbReference type="PANTHER" id="PTHR28245">
    <property type="entry name" value="ARF3-INTERACTING PROTEIN 1"/>
    <property type="match status" value="1"/>
</dbReference>
<dbReference type="AlphaFoldDB" id="A0A0M9G6L6"/>
<dbReference type="RefSeq" id="XP_015661788.1">
    <property type="nucleotide sequence ID" value="XM_015800186.1"/>
</dbReference>
<dbReference type="EMBL" id="LGTL01000004">
    <property type="protein sequence ID" value="KPA83349.1"/>
    <property type="molecule type" value="Genomic_DNA"/>
</dbReference>
<dbReference type="OMA" id="RILKRCY"/>
<comment type="caution">
    <text evidence="3">The sequence shown here is derived from an EMBL/GenBank/DDBJ whole genome shotgun (WGS) entry which is preliminary data.</text>
</comment>
<proteinExistence type="predicted"/>
<evidence type="ECO:0000256" key="1">
    <source>
        <dbReference type="SAM" id="MobiDB-lite"/>
    </source>
</evidence>
<name>A0A0M9G6L6_LEPPY</name>
<sequence>MPPVSSTNAAPLLATSLIIAEFDIDTGASLRACYPRAAPAASSSPTSPHPPTADSVEAAVPPGIAGHTEYFANVMLPDGAEKVSVTRTVFVVNRPQPAVFLRFPVYRFVRASAEAAGQRSPHSPPLPPVSGGADAACHWCRAPGEETALYVPEMLLINTSTRAVSLRYKDTEIEAAMVLPIENISSLPSLPADVVRFSKQLEAMLMNEGMLAGSRTASFAAGGGDSVIGDGGGAGNFAAVPAASASLSLSPGGGNSSRHNSSTSDYAFVVIAYTDSRHEGYLMRVSQFERLLREMMAMLEGAGKSASAEAATTAPPPPPQSGANAAHAAHRGGSGVPGGALNPDPQAERGGNPATVSDALHSPPAESVGDSVRTPVTSLSRVDSNSGDSDNRGGMWLPASVTPPSPGARFDADASTPPTVPVAAAVNRLTPPTSEENTVHLLLPRADSVHSNGSDVTAASGVLQGARRFADSSAAPLGQATMGSGKSTDGESGTAAASGPVLFGLCAVVSKRDSTARRGGITKSVAVLGPSLVWLEPFFPVLVAAAQYCCDVSGTNEEALRELQRILKRCYDSINNAAGVVAAGRAKVDQLTAEIGKYCAIGSGQQAYVYYNDAPFGTTIKAKIPLSPESSDIAFTKYSIETLIEVLGPSSLQLILGILTEKKILILSRKGEATDVCEVALSLGIIGTLLDSSFIAKKVFPYVSVSSVDHFQHVPGYVVGTLNPIFENASPWGWDLLCDLDNKTVMTAAERTLRRQIGSSTSAAGNWATATAGLANAVGVGGGGAEAEALRSLPPPLQRLYKKLVNSVYHLRALRVSAAERNRRLRLVLEDFLYTMVMVGYVTGGNIAVPTSLYPVFAHRSLGVLRQEMMLTAMLDNVSTQVLHPKESPALLLNCAALRHCASGETPVQRTLTALLHLLESPYDVKLFLRRMALAVGGLNAVGMQLTHPSSDTRAAAAALLARVESVAEGKAAVASMNNFFLMIYENGVKGASQ</sequence>
<dbReference type="GO" id="GO:0051666">
    <property type="term" value="P:actin cortical patch localization"/>
    <property type="evidence" value="ECO:0007669"/>
    <property type="project" value="TreeGrafter"/>
</dbReference>
<reference evidence="3 4" key="1">
    <citation type="submission" date="2015-07" db="EMBL/GenBank/DDBJ databases">
        <title>High-quality genome of monoxenous trypanosomatid Leptomonas pyrrhocoris.</title>
        <authorList>
            <person name="Flegontov P."/>
            <person name="Butenko A."/>
            <person name="Firsov S."/>
            <person name="Vlcek C."/>
            <person name="Logacheva M.D."/>
            <person name="Field M."/>
            <person name="Filatov D."/>
            <person name="Flegontova O."/>
            <person name="Gerasimov E."/>
            <person name="Jackson A.P."/>
            <person name="Kelly S."/>
            <person name="Opperdoes F."/>
            <person name="O'Reilly A."/>
            <person name="Votypka J."/>
            <person name="Yurchenko V."/>
            <person name="Lukes J."/>
        </authorList>
    </citation>
    <scope>NUCLEOTIDE SEQUENCE [LARGE SCALE GENOMIC DNA]</scope>
    <source>
        <strain evidence="3">H10</strain>
    </source>
</reference>
<dbReference type="InterPro" id="IPR012860">
    <property type="entry name" value="Afi1_N"/>
</dbReference>
<feature type="compositionally biased region" description="Polar residues" evidence="1">
    <location>
        <begin position="374"/>
        <end position="388"/>
    </location>
</feature>
<gene>
    <name evidence="3" type="ORF">ABB37_03001</name>
</gene>
<feature type="compositionally biased region" description="Low complexity" evidence="1">
    <location>
        <begin position="303"/>
        <end position="313"/>
    </location>
</feature>
<feature type="domain" description="Arf3-interacting protein 1 N-terminal" evidence="2">
    <location>
        <begin position="17"/>
        <end position="93"/>
    </location>
</feature>
<protein>
    <recommendedName>
        <fullName evidence="2">Arf3-interacting protein 1 N-terminal domain-containing protein</fullName>
    </recommendedName>
</protein>
<keyword evidence="4" id="KW-1185">Reference proteome</keyword>
<dbReference type="Pfam" id="PF07792">
    <property type="entry name" value="Afi1"/>
    <property type="match status" value="1"/>
</dbReference>
<dbReference type="InterPro" id="IPR052809">
    <property type="entry name" value="Actin_polarity_regulatory"/>
</dbReference>
<dbReference type="PANTHER" id="PTHR28245:SF1">
    <property type="entry name" value="ARF3-INTERACTING PROTEIN 1"/>
    <property type="match status" value="1"/>
</dbReference>
<evidence type="ECO:0000313" key="3">
    <source>
        <dbReference type="EMBL" id="KPA83349.1"/>
    </source>
</evidence>
<feature type="compositionally biased region" description="Polar residues" evidence="1">
    <location>
        <begin position="481"/>
        <end position="491"/>
    </location>
</feature>
<dbReference type="GeneID" id="26903292"/>
<evidence type="ECO:0000259" key="2">
    <source>
        <dbReference type="Pfam" id="PF07792"/>
    </source>
</evidence>
<dbReference type="Pfam" id="PF08616">
    <property type="entry name" value="SPA"/>
    <property type="match status" value="1"/>
</dbReference>
<organism evidence="3 4">
    <name type="scientific">Leptomonas pyrrhocoris</name>
    <name type="common">Firebug parasite</name>
    <dbReference type="NCBI Taxonomy" id="157538"/>
    <lineage>
        <taxon>Eukaryota</taxon>
        <taxon>Discoba</taxon>
        <taxon>Euglenozoa</taxon>
        <taxon>Kinetoplastea</taxon>
        <taxon>Metakinetoplastina</taxon>
        <taxon>Trypanosomatida</taxon>
        <taxon>Trypanosomatidae</taxon>
        <taxon>Leishmaniinae</taxon>
        <taxon>Leptomonas</taxon>
    </lineage>
</organism>
<dbReference type="VEuPathDB" id="TriTrypDB:LpyrH10_04_5510"/>
<feature type="region of interest" description="Disordered" evidence="1">
    <location>
        <begin position="303"/>
        <end position="418"/>
    </location>
</feature>
<evidence type="ECO:0000313" key="4">
    <source>
        <dbReference type="Proteomes" id="UP000037923"/>
    </source>
</evidence>